<evidence type="ECO:0000313" key="2">
    <source>
        <dbReference type="EMBL" id="TFE83791.1"/>
    </source>
</evidence>
<evidence type="ECO:0000259" key="1">
    <source>
        <dbReference type="Pfam" id="PF03551"/>
    </source>
</evidence>
<feature type="domain" description="Transcription regulator PadR N-terminal" evidence="1">
    <location>
        <begin position="10"/>
        <end position="82"/>
    </location>
</feature>
<dbReference type="RefSeq" id="WP_134756895.1">
    <property type="nucleotide sequence ID" value="NZ_MYFO02000009.1"/>
</dbReference>
<accession>A0A4Y8PUU4</accession>
<dbReference type="Pfam" id="PF03551">
    <property type="entry name" value="PadR"/>
    <property type="match status" value="1"/>
</dbReference>
<dbReference type="AlphaFoldDB" id="A0A4Y8PUU4"/>
<sequence length="181" mass="20714">MADLNSQDVILGILMKGRYSGYEIKQLFEDVYAHFYNASFGTIYPTLTRMEKMGLITKQSVIQEGKPNKNVFTITEAGKQAFLAYMDSEVQENEWKSDFMVRLFLGEFAEPERVASWMEMSIAMMEEKLAKLLAERCSYEGVMSPTQAICLKLGIEKFEGQLRVLRAELEAFRQLSATKES</sequence>
<gene>
    <name evidence="2" type="ORF">B5M42_22195</name>
</gene>
<dbReference type="EMBL" id="MYFO01000043">
    <property type="protein sequence ID" value="TFE83791.1"/>
    <property type="molecule type" value="Genomic_DNA"/>
</dbReference>
<reference evidence="2 3" key="1">
    <citation type="submission" date="2017-03" db="EMBL/GenBank/DDBJ databases">
        <title>Isolation of Levoglucosan Utilizing Bacteria.</title>
        <authorList>
            <person name="Arya A.S."/>
        </authorList>
    </citation>
    <scope>NUCLEOTIDE SEQUENCE [LARGE SCALE GENOMIC DNA]</scope>
    <source>
        <strain evidence="2 3">MEC069</strain>
    </source>
</reference>
<dbReference type="Gene3D" id="1.10.10.10">
    <property type="entry name" value="Winged helix-like DNA-binding domain superfamily/Winged helix DNA-binding domain"/>
    <property type="match status" value="1"/>
</dbReference>
<dbReference type="PANTHER" id="PTHR43252">
    <property type="entry name" value="TRANSCRIPTIONAL REGULATOR YQJI"/>
    <property type="match status" value="1"/>
</dbReference>
<dbReference type="Gene3D" id="6.10.140.1570">
    <property type="match status" value="1"/>
</dbReference>
<dbReference type="InterPro" id="IPR005149">
    <property type="entry name" value="Tscrpt_reg_PadR_N"/>
</dbReference>
<dbReference type="PANTHER" id="PTHR43252:SF6">
    <property type="entry name" value="NEGATIVE TRANSCRIPTION REGULATOR PADR"/>
    <property type="match status" value="1"/>
</dbReference>
<dbReference type="InterPro" id="IPR036388">
    <property type="entry name" value="WH-like_DNA-bd_sf"/>
</dbReference>
<dbReference type="InterPro" id="IPR036390">
    <property type="entry name" value="WH_DNA-bd_sf"/>
</dbReference>
<keyword evidence="3" id="KW-1185">Reference proteome</keyword>
<evidence type="ECO:0000313" key="3">
    <source>
        <dbReference type="Proteomes" id="UP000298246"/>
    </source>
</evidence>
<comment type="caution">
    <text evidence="2">The sequence shown here is derived from an EMBL/GenBank/DDBJ whole genome shotgun (WGS) entry which is preliminary data.</text>
</comment>
<dbReference type="SUPFAM" id="SSF46785">
    <property type="entry name" value="Winged helix' DNA-binding domain"/>
    <property type="match status" value="1"/>
</dbReference>
<organism evidence="2 3">
    <name type="scientific">Paenibacillus athensensis</name>
    <dbReference type="NCBI Taxonomy" id="1967502"/>
    <lineage>
        <taxon>Bacteria</taxon>
        <taxon>Bacillati</taxon>
        <taxon>Bacillota</taxon>
        <taxon>Bacilli</taxon>
        <taxon>Bacillales</taxon>
        <taxon>Paenibacillaceae</taxon>
        <taxon>Paenibacillus</taxon>
    </lineage>
</organism>
<dbReference type="Proteomes" id="UP000298246">
    <property type="component" value="Unassembled WGS sequence"/>
</dbReference>
<protein>
    <recommendedName>
        <fullName evidence="1">Transcription regulator PadR N-terminal domain-containing protein</fullName>
    </recommendedName>
</protein>
<name>A0A4Y8PUU4_9BACL</name>
<dbReference type="OrthoDB" id="9783723at2"/>
<proteinExistence type="predicted"/>